<evidence type="ECO:0000256" key="7">
    <source>
        <dbReference type="ARBA" id="ARBA00023027"/>
    </source>
</evidence>
<dbReference type="GO" id="GO:0033499">
    <property type="term" value="P:galactose catabolic process via UDP-galactose, Leloir pathway"/>
    <property type="evidence" value="ECO:0007669"/>
    <property type="project" value="TreeGrafter"/>
</dbReference>
<comment type="cofactor">
    <cofactor evidence="2 10">
        <name>NAD(+)</name>
        <dbReference type="ChEBI" id="CHEBI:57540"/>
    </cofactor>
</comment>
<evidence type="ECO:0000256" key="3">
    <source>
        <dbReference type="ARBA" id="ARBA00004947"/>
    </source>
</evidence>
<evidence type="ECO:0000313" key="12">
    <source>
        <dbReference type="EMBL" id="QGM47302.1"/>
    </source>
</evidence>
<evidence type="ECO:0000256" key="9">
    <source>
        <dbReference type="ARBA" id="ARBA00023277"/>
    </source>
</evidence>
<dbReference type="PANTHER" id="PTHR43725:SF53">
    <property type="entry name" value="UDP-ARABINOSE 4-EPIMERASE 1"/>
    <property type="match status" value="1"/>
</dbReference>
<dbReference type="NCBIfam" id="TIGR01179">
    <property type="entry name" value="galE"/>
    <property type="match status" value="1"/>
</dbReference>
<dbReference type="PANTHER" id="PTHR43725">
    <property type="entry name" value="UDP-GLUCOSE 4-EPIMERASE"/>
    <property type="match status" value="1"/>
</dbReference>
<dbReference type="EC" id="5.1.3.2" evidence="5 10"/>
<name>A0A6B8KI43_9HYPH</name>
<evidence type="ECO:0000256" key="2">
    <source>
        <dbReference type="ARBA" id="ARBA00001911"/>
    </source>
</evidence>
<dbReference type="OrthoDB" id="9801785at2"/>
<dbReference type="Pfam" id="PF01370">
    <property type="entry name" value="Epimerase"/>
    <property type="match status" value="1"/>
</dbReference>
<evidence type="ECO:0000256" key="1">
    <source>
        <dbReference type="ARBA" id="ARBA00000083"/>
    </source>
</evidence>
<dbReference type="Gene3D" id="3.40.50.720">
    <property type="entry name" value="NAD(P)-binding Rossmann-like Domain"/>
    <property type="match status" value="1"/>
</dbReference>
<dbReference type="Proteomes" id="UP000309061">
    <property type="component" value="Chromosome"/>
</dbReference>
<evidence type="ECO:0000256" key="5">
    <source>
        <dbReference type="ARBA" id="ARBA00013189"/>
    </source>
</evidence>
<evidence type="ECO:0000256" key="10">
    <source>
        <dbReference type="RuleBase" id="RU366046"/>
    </source>
</evidence>
<keyword evidence="13" id="KW-1185">Reference proteome</keyword>
<accession>A0A6B8KI43</accession>
<reference evidence="12 13" key="1">
    <citation type="submission" date="2019-11" db="EMBL/GenBank/DDBJ databases">
        <title>The genome sequence of Methylocystis heyeri.</title>
        <authorList>
            <person name="Oshkin I.Y."/>
            <person name="Miroshnikov K."/>
            <person name="Dedysh S.N."/>
        </authorList>
    </citation>
    <scope>NUCLEOTIDE SEQUENCE [LARGE SCALE GENOMIC DNA]</scope>
    <source>
        <strain evidence="12 13">H2</strain>
    </source>
</reference>
<dbReference type="InterPro" id="IPR001509">
    <property type="entry name" value="Epimerase_deHydtase"/>
</dbReference>
<dbReference type="CDD" id="cd05247">
    <property type="entry name" value="UDP_G4E_1_SDR_e"/>
    <property type="match status" value="1"/>
</dbReference>
<dbReference type="SUPFAM" id="SSF51735">
    <property type="entry name" value="NAD(P)-binding Rossmann-fold domains"/>
    <property type="match status" value="1"/>
</dbReference>
<dbReference type="Gene3D" id="3.90.25.10">
    <property type="entry name" value="UDP-galactose 4-epimerase, domain 1"/>
    <property type="match status" value="1"/>
</dbReference>
<evidence type="ECO:0000256" key="6">
    <source>
        <dbReference type="ARBA" id="ARBA00018569"/>
    </source>
</evidence>
<dbReference type="KEGG" id="mhey:H2LOC_017290"/>
<dbReference type="AlphaFoldDB" id="A0A6B8KI43"/>
<proteinExistence type="inferred from homology"/>
<keyword evidence="7 10" id="KW-0520">NAD</keyword>
<dbReference type="UniPathway" id="UPA00214"/>
<keyword evidence="9 10" id="KW-0119">Carbohydrate metabolism</keyword>
<organism evidence="12 13">
    <name type="scientific">Methylocystis heyeri</name>
    <dbReference type="NCBI Taxonomy" id="391905"/>
    <lineage>
        <taxon>Bacteria</taxon>
        <taxon>Pseudomonadati</taxon>
        <taxon>Pseudomonadota</taxon>
        <taxon>Alphaproteobacteria</taxon>
        <taxon>Hyphomicrobiales</taxon>
        <taxon>Methylocystaceae</taxon>
        <taxon>Methylocystis</taxon>
    </lineage>
</organism>
<dbReference type="InterPro" id="IPR036291">
    <property type="entry name" value="NAD(P)-bd_dom_sf"/>
</dbReference>
<evidence type="ECO:0000256" key="8">
    <source>
        <dbReference type="ARBA" id="ARBA00023235"/>
    </source>
</evidence>
<gene>
    <name evidence="12" type="primary">galE</name>
    <name evidence="12" type="ORF">H2LOC_017290</name>
</gene>
<protein>
    <recommendedName>
        <fullName evidence="6 10">UDP-glucose 4-epimerase</fullName>
        <ecNumber evidence="5 10">5.1.3.2</ecNumber>
    </recommendedName>
</protein>
<comment type="similarity">
    <text evidence="4 10">Belongs to the NAD(P)-dependent epimerase/dehydratase family.</text>
</comment>
<feature type="domain" description="NAD-dependent epimerase/dehydratase" evidence="11">
    <location>
        <begin position="3"/>
        <end position="252"/>
    </location>
</feature>
<comment type="subunit">
    <text evidence="10">Homodimer.</text>
</comment>
<keyword evidence="8 10" id="KW-0413">Isomerase</keyword>
<comment type="pathway">
    <text evidence="3 10">Carbohydrate metabolism; galactose metabolism.</text>
</comment>
<comment type="catalytic activity">
    <reaction evidence="1 10">
        <text>UDP-alpha-D-glucose = UDP-alpha-D-galactose</text>
        <dbReference type="Rhea" id="RHEA:22168"/>
        <dbReference type="ChEBI" id="CHEBI:58885"/>
        <dbReference type="ChEBI" id="CHEBI:66914"/>
        <dbReference type="EC" id="5.1.3.2"/>
    </reaction>
</comment>
<dbReference type="EMBL" id="CP046052">
    <property type="protein sequence ID" value="QGM47302.1"/>
    <property type="molecule type" value="Genomic_DNA"/>
</dbReference>
<evidence type="ECO:0000256" key="4">
    <source>
        <dbReference type="ARBA" id="ARBA00007637"/>
    </source>
</evidence>
<dbReference type="RefSeq" id="WP_136497449.1">
    <property type="nucleotide sequence ID" value="NZ_CP046052.1"/>
</dbReference>
<evidence type="ECO:0000259" key="11">
    <source>
        <dbReference type="Pfam" id="PF01370"/>
    </source>
</evidence>
<dbReference type="InterPro" id="IPR005886">
    <property type="entry name" value="UDP_G4E"/>
</dbReference>
<evidence type="ECO:0000313" key="13">
    <source>
        <dbReference type="Proteomes" id="UP000309061"/>
    </source>
</evidence>
<dbReference type="GO" id="GO:0003978">
    <property type="term" value="F:UDP-glucose 4-epimerase activity"/>
    <property type="evidence" value="ECO:0007669"/>
    <property type="project" value="UniProtKB-UniRule"/>
</dbReference>
<sequence length="343" mass="36909">MSVLVTGGAGYIGSHMVLELLDAGEDVVVLDDLSTGFRWAVPPQVPLVIGDFGDENLVKDAIARYGVTEIVHFAAKIVVPESVARPLLYYSNNTAKARTLLETATSAGIERFIFSSTAAVYGDPVQNPVTEDEPPKPMSPYGRSKLMVEWMLEDVSKASNLKYVALRYFNVAGGDPAGRAGQSTPNATHLIKVAVQTALGLRPKMQLFGIDYPTHDGSCVRDYIQVTDLARAHMDALAHLRGGGQSLVCNAGYAKGFSVIDVIETVKRVSGRDFHVEVSERRPGDPAAIVAGNDLIKSALGWRPQHDDLEEIVRQALRWEQNLAERVSGNAGLDGIKTGAPGS</sequence>